<gene>
    <name evidence="2" type="ORF">GCM10009539_61360</name>
</gene>
<dbReference type="EMBL" id="BAAAGX010000025">
    <property type="protein sequence ID" value="GAA0266295.1"/>
    <property type="molecule type" value="Genomic_DNA"/>
</dbReference>
<proteinExistence type="predicted"/>
<accession>A0ABP3ELV3</accession>
<feature type="transmembrane region" description="Helical" evidence="1">
    <location>
        <begin position="173"/>
        <end position="194"/>
    </location>
</feature>
<feature type="transmembrane region" description="Helical" evidence="1">
    <location>
        <begin position="261"/>
        <end position="283"/>
    </location>
</feature>
<organism evidence="2 3">
    <name type="scientific">Cryptosporangium japonicum</name>
    <dbReference type="NCBI Taxonomy" id="80872"/>
    <lineage>
        <taxon>Bacteria</taxon>
        <taxon>Bacillati</taxon>
        <taxon>Actinomycetota</taxon>
        <taxon>Actinomycetes</taxon>
        <taxon>Cryptosporangiales</taxon>
        <taxon>Cryptosporangiaceae</taxon>
        <taxon>Cryptosporangium</taxon>
    </lineage>
</organism>
<feature type="transmembrane region" description="Helical" evidence="1">
    <location>
        <begin position="75"/>
        <end position="92"/>
    </location>
</feature>
<name>A0ABP3ELV3_9ACTN</name>
<keyword evidence="1" id="KW-0472">Membrane</keyword>
<reference evidence="3" key="1">
    <citation type="journal article" date="2019" name="Int. J. Syst. Evol. Microbiol.">
        <title>The Global Catalogue of Microorganisms (GCM) 10K type strain sequencing project: providing services to taxonomists for standard genome sequencing and annotation.</title>
        <authorList>
            <consortium name="The Broad Institute Genomics Platform"/>
            <consortium name="The Broad Institute Genome Sequencing Center for Infectious Disease"/>
            <person name="Wu L."/>
            <person name="Ma J."/>
        </authorList>
    </citation>
    <scope>NUCLEOTIDE SEQUENCE [LARGE SCALE GENOMIC DNA]</scope>
    <source>
        <strain evidence="3">JCM 10425</strain>
    </source>
</reference>
<evidence type="ECO:0000313" key="2">
    <source>
        <dbReference type="EMBL" id="GAA0266295.1"/>
    </source>
</evidence>
<keyword evidence="3" id="KW-1185">Reference proteome</keyword>
<keyword evidence="1" id="KW-0812">Transmembrane</keyword>
<keyword evidence="1" id="KW-1133">Transmembrane helix</keyword>
<comment type="caution">
    <text evidence="2">The sequence shown here is derived from an EMBL/GenBank/DDBJ whole genome shotgun (WGS) entry which is preliminary data.</text>
</comment>
<sequence>MGPAAAGWSSIYGVLGLAWSAGAPGFPFGHEHDRYGETISVLDPVTRSGAAPVVAVLGLFGALVAGALTRVATRAAIAVAWVYAVGLTFVLPDYRPLIRVAYTPMLLIGEVGFAEMYPWPVLNQMLCIGGGLLWAGTAVVATRRRRSSCTSCGRADAAEGTDGRLAAARWGRVATYVAVGVPLIYCLTRWAWALGIPLGVSREFLRAGEADTPGIWLIGAMLGTLGAGGAVLTLGLIQRWGEIYPRWIPGLRGKTVRPRTAIVPATLVAIMVTTAGLMYVRITVLGQLPGEFRENVATVGPELFWPLWGIALGAATYAYHLRRRPACRVCGRS</sequence>
<protein>
    <submittedName>
        <fullName evidence="2">Uncharacterized protein</fullName>
    </submittedName>
</protein>
<feature type="transmembrane region" description="Helical" evidence="1">
    <location>
        <begin position="50"/>
        <end position="68"/>
    </location>
</feature>
<dbReference type="Proteomes" id="UP001500967">
    <property type="component" value="Unassembled WGS sequence"/>
</dbReference>
<feature type="transmembrane region" description="Helical" evidence="1">
    <location>
        <begin position="214"/>
        <end position="237"/>
    </location>
</feature>
<feature type="transmembrane region" description="Helical" evidence="1">
    <location>
        <begin position="121"/>
        <end position="141"/>
    </location>
</feature>
<evidence type="ECO:0000313" key="3">
    <source>
        <dbReference type="Proteomes" id="UP001500967"/>
    </source>
</evidence>
<feature type="transmembrane region" description="Helical" evidence="1">
    <location>
        <begin position="303"/>
        <end position="319"/>
    </location>
</feature>
<evidence type="ECO:0000256" key="1">
    <source>
        <dbReference type="SAM" id="Phobius"/>
    </source>
</evidence>